<dbReference type="PRINTS" id="PR00081">
    <property type="entry name" value="GDHRDH"/>
</dbReference>
<accession>A0A3N0EAV1</accession>
<keyword evidence="4" id="KW-1185">Reference proteome</keyword>
<dbReference type="SUPFAM" id="SSF51735">
    <property type="entry name" value="NAD(P)-binding Rossmann-fold domains"/>
    <property type="match status" value="1"/>
</dbReference>
<dbReference type="Gene3D" id="3.40.50.720">
    <property type="entry name" value="NAD(P)-binding Rossmann-like Domain"/>
    <property type="match status" value="1"/>
</dbReference>
<organism evidence="3 4">
    <name type="scientific">Sinomicrobium pectinilyticum</name>
    <dbReference type="NCBI Taxonomy" id="1084421"/>
    <lineage>
        <taxon>Bacteria</taxon>
        <taxon>Pseudomonadati</taxon>
        <taxon>Bacteroidota</taxon>
        <taxon>Flavobacteriia</taxon>
        <taxon>Flavobacteriales</taxon>
        <taxon>Flavobacteriaceae</taxon>
        <taxon>Sinomicrobium</taxon>
    </lineage>
</organism>
<dbReference type="InterPro" id="IPR002347">
    <property type="entry name" value="SDR_fam"/>
</dbReference>
<dbReference type="OrthoDB" id="597477at2"/>
<dbReference type="NCBIfam" id="NF005559">
    <property type="entry name" value="PRK07231.1"/>
    <property type="match status" value="1"/>
</dbReference>
<protein>
    <submittedName>
        <fullName evidence="3">SDR family oxidoreductase</fullName>
    </submittedName>
</protein>
<dbReference type="PANTHER" id="PTHR42760">
    <property type="entry name" value="SHORT-CHAIN DEHYDROGENASES/REDUCTASES FAMILY MEMBER"/>
    <property type="match status" value="1"/>
</dbReference>
<dbReference type="InterPro" id="IPR036291">
    <property type="entry name" value="NAD(P)-bd_dom_sf"/>
</dbReference>
<reference evidence="3 4" key="1">
    <citation type="submission" date="2018-10" db="EMBL/GenBank/DDBJ databases">
        <title>Sinomicrobium pectinilyticum sp. nov., a pectinase-producing bacterium isolated from alkaline and saline soil, and emended description of the genus Sinomicrobium.</title>
        <authorList>
            <person name="Cheng B."/>
            <person name="Li C."/>
            <person name="Lai Q."/>
            <person name="Du M."/>
            <person name="Shao Z."/>
            <person name="Xu P."/>
            <person name="Yang C."/>
        </authorList>
    </citation>
    <scope>NUCLEOTIDE SEQUENCE [LARGE SCALE GENOMIC DNA]</scope>
    <source>
        <strain evidence="3 4">5DNS001</strain>
    </source>
</reference>
<keyword evidence="2" id="KW-0560">Oxidoreductase</keyword>
<proteinExistence type="inferred from homology"/>
<comment type="similarity">
    <text evidence="1">Belongs to the short-chain dehydrogenases/reductases (SDR) family.</text>
</comment>
<dbReference type="GO" id="GO:0016616">
    <property type="term" value="F:oxidoreductase activity, acting on the CH-OH group of donors, NAD or NADP as acceptor"/>
    <property type="evidence" value="ECO:0007669"/>
    <property type="project" value="TreeGrafter"/>
</dbReference>
<dbReference type="PROSITE" id="PS00061">
    <property type="entry name" value="ADH_SHORT"/>
    <property type="match status" value="1"/>
</dbReference>
<name>A0A3N0EAV1_SINP1</name>
<gene>
    <name evidence="3" type="ORF">ED312_13170</name>
</gene>
<dbReference type="PANTHER" id="PTHR42760:SF115">
    <property type="entry name" value="3-OXOACYL-[ACYL-CARRIER-PROTEIN] REDUCTASE FABG"/>
    <property type="match status" value="1"/>
</dbReference>
<comment type="caution">
    <text evidence="3">The sequence shown here is derived from an EMBL/GenBank/DDBJ whole genome shotgun (WGS) entry which is preliminary data.</text>
</comment>
<evidence type="ECO:0000313" key="4">
    <source>
        <dbReference type="Proteomes" id="UP000267469"/>
    </source>
</evidence>
<dbReference type="CDD" id="cd05233">
    <property type="entry name" value="SDR_c"/>
    <property type="match status" value="1"/>
</dbReference>
<dbReference type="FunFam" id="3.40.50.720:FF:000084">
    <property type="entry name" value="Short-chain dehydrogenase reductase"/>
    <property type="match status" value="1"/>
</dbReference>
<dbReference type="Proteomes" id="UP000267469">
    <property type="component" value="Unassembled WGS sequence"/>
</dbReference>
<evidence type="ECO:0000313" key="3">
    <source>
        <dbReference type="EMBL" id="RNL84926.1"/>
    </source>
</evidence>
<dbReference type="RefSeq" id="WP_123216477.1">
    <property type="nucleotide sequence ID" value="NZ_RJTM01000093.1"/>
</dbReference>
<dbReference type="Pfam" id="PF13561">
    <property type="entry name" value="adh_short_C2"/>
    <property type="match status" value="1"/>
</dbReference>
<sequence>MSKTAIVTGGNSGLGYATAKKLCDNGIKTYIIGRSREKTEAACKEIGELAVPVIFDLNNLEGLPELIRDIAKDSPIDILVNNAGINMKKEFLDVTDEDFQSIIHTNVFSVFSVSREVVKVMKENGGGSIVNISSMTSQYGIPKVIAYSASKSAIEGMTRAMAVELAPFGVRVNCVAPGFIKTKMSSKALDNDPERKNKVLSRTPMGKLGEPSDIADAVFYYATSESKFTTGTILPVDGGNSIGF</sequence>
<dbReference type="PRINTS" id="PR00080">
    <property type="entry name" value="SDRFAMILY"/>
</dbReference>
<evidence type="ECO:0000256" key="1">
    <source>
        <dbReference type="ARBA" id="ARBA00006484"/>
    </source>
</evidence>
<evidence type="ECO:0000256" key="2">
    <source>
        <dbReference type="ARBA" id="ARBA00023002"/>
    </source>
</evidence>
<dbReference type="InterPro" id="IPR020904">
    <property type="entry name" value="Sc_DH/Rdtase_CS"/>
</dbReference>
<dbReference type="AlphaFoldDB" id="A0A3N0EAV1"/>
<dbReference type="EMBL" id="RJTM01000093">
    <property type="protein sequence ID" value="RNL84926.1"/>
    <property type="molecule type" value="Genomic_DNA"/>
</dbReference>